<sequence>MMPLRRVSSEKIAFLYSLITCNEEHQSSTLRRLTFIVPNVMKEISLHNLKGHFDDNLVNLYNKIPANAFYYVKSWINLDFDHKIQKDVSYDFDYTFYSPFVMDIEMTSIMYIFGKPIVVMQCTLSRTEATDGSSKYYIYQAKLPYDSGFIDELTRLKNKYGYKLVQKVLENQTRLIILTDQQTNDPIFALARKSEYVPNFTGYQFCRVV</sequence>
<feature type="domain" description="YAP binding" evidence="1">
    <location>
        <begin position="20"/>
        <end position="199"/>
    </location>
</feature>
<protein>
    <submittedName>
        <fullName evidence="3">YAP binding domain-containing protein</fullName>
    </submittedName>
</protein>
<proteinExistence type="predicted"/>
<dbReference type="WBParaSite" id="ACRNAN_scaffold2593.g26047.t1">
    <property type="protein sequence ID" value="ACRNAN_scaffold2593.g26047.t1"/>
    <property type="gene ID" value="ACRNAN_scaffold2593.g26047"/>
</dbReference>
<dbReference type="InterPro" id="IPR041086">
    <property type="entry name" value="YBD"/>
</dbReference>
<name>A0A914DFM6_9BILA</name>
<accession>A0A914DFM6</accession>
<dbReference type="AlphaFoldDB" id="A0A914DFM6"/>
<keyword evidence="2" id="KW-1185">Reference proteome</keyword>
<dbReference type="Pfam" id="PF17725">
    <property type="entry name" value="YBD"/>
    <property type="match status" value="1"/>
</dbReference>
<organism evidence="2 3">
    <name type="scientific">Acrobeloides nanus</name>
    <dbReference type="NCBI Taxonomy" id="290746"/>
    <lineage>
        <taxon>Eukaryota</taxon>
        <taxon>Metazoa</taxon>
        <taxon>Ecdysozoa</taxon>
        <taxon>Nematoda</taxon>
        <taxon>Chromadorea</taxon>
        <taxon>Rhabditida</taxon>
        <taxon>Tylenchina</taxon>
        <taxon>Cephalobomorpha</taxon>
        <taxon>Cephaloboidea</taxon>
        <taxon>Cephalobidae</taxon>
        <taxon>Acrobeloides</taxon>
    </lineage>
</organism>
<reference evidence="3" key="1">
    <citation type="submission" date="2022-11" db="UniProtKB">
        <authorList>
            <consortium name="WormBaseParasite"/>
        </authorList>
    </citation>
    <scope>IDENTIFICATION</scope>
</reference>
<dbReference type="Proteomes" id="UP000887540">
    <property type="component" value="Unplaced"/>
</dbReference>
<evidence type="ECO:0000259" key="1">
    <source>
        <dbReference type="Pfam" id="PF17725"/>
    </source>
</evidence>
<dbReference type="Gene3D" id="2.70.50.80">
    <property type="match status" value="1"/>
</dbReference>
<evidence type="ECO:0000313" key="2">
    <source>
        <dbReference type="Proteomes" id="UP000887540"/>
    </source>
</evidence>
<evidence type="ECO:0000313" key="3">
    <source>
        <dbReference type="WBParaSite" id="ACRNAN_scaffold2593.g26047.t1"/>
    </source>
</evidence>